<evidence type="ECO:0000259" key="9">
    <source>
        <dbReference type="Pfam" id="PF00482"/>
    </source>
</evidence>
<protein>
    <submittedName>
        <fullName evidence="10">General secretion pathway protein F</fullName>
    </submittedName>
</protein>
<evidence type="ECO:0000256" key="1">
    <source>
        <dbReference type="ARBA" id="ARBA00004651"/>
    </source>
</evidence>
<dbReference type="Pfam" id="PF00482">
    <property type="entry name" value="T2SSF"/>
    <property type="match status" value="2"/>
</dbReference>
<evidence type="ECO:0000256" key="5">
    <source>
        <dbReference type="ARBA" id="ARBA00022989"/>
    </source>
</evidence>
<gene>
    <name evidence="10" type="ORF">DB31_0409</name>
</gene>
<keyword evidence="5 8" id="KW-1133">Transmembrane helix</keyword>
<dbReference type="STRING" id="394096.DB31_0409"/>
<evidence type="ECO:0000256" key="4">
    <source>
        <dbReference type="ARBA" id="ARBA00022692"/>
    </source>
</evidence>
<keyword evidence="11" id="KW-1185">Reference proteome</keyword>
<reference evidence="10 11" key="1">
    <citation type="submission" date="2014-04" db="EMBL/GenBank/DDBJ databases">
        <title>Genome assembly of Hyalangium minutum DSM 14724.</title>
        <authorList>
            <person name="Sharma G."/>
            <person name="Subramanian S."/>
        </authorList>
    </citation>
    <scope>NUCLEOTIDE SEQUENCE [LARGE SCALE GENOMIC DNA]</scope>
    <source>
        <strain evidence="10 11">DSM 14724</strain>
    </source>
</reference>
<comment type="caution">
    <text evidence="10">The sequence shown here is derived from an EMBL/GenBank/DDBJ whole genome shotgun (WGS) entry which is preliminary data.</text>
</comment>
<feature type="domain" description="Type II secretion system protein GspF" evidence="9">
    <location>
        <begin position="49"/>
        <end position="161"/>
    </location>
</feature>
<comment type="similarity">
    <text evidence="2">Belongs to the GSP F family.</text>
</comment>
<feature type="domain" description="Type II secretion system protein GspF" evidence="9">
    <location>
        <begin position="237"/>
        <end position="348"/>
    </location>
</feature>
<feature type="transmembrane region" description="Helical" evidence="8">
    <location>
        <begin position="145"/>
        <end position="165"/>
    </location>
</feature>
<sequence length="370" mass="40145">MQARPPGVRTAQRPPASSDVKERVARAWARHPLVAMARHRRRLTFFTGLHSMLKAGVPLSIAFTELSRGADKDPFRRAIAQVGAAISQGAGLAEAMRRHPVWFEPQVVAAMEAAEVSGTLESALAGVIERMQELHKLRWRTLSMCLYPAYLLVAFLIGGALLDGAGSVQEAKSLDVLPLALTGSLFARLLKVTGIALTALSFPLLLAALGVEDRWAELRLRLPLLGGFYRKTEASRFCQVLGSCLGAGLDAARSLQLALEATGSAKLQSRAGAAVHRLRSGASLTDVVEWLDVLDGEGLRQVATAERTGHLPPLLQQQAKSQAESGLRTLQVLMVICIVMLVSFLVVTNILRIFESQREYYRSLENLGRG</sequence>
<dbReference type="Proteomes" id="UP000028725">
    <property type="component" value="Unassembled WGS sequence"/>
</dbReference>
<dbReference type="AlphaFoldDB" id="A0A085WWT5"/>
<evidence type="ECO:0000256" key="3">
    <source>
        <dbReference type="ARBA" id="ARBA00022475"/>
    </source>
</evidence>
<accession>A0A085WWT5</accession>
<dbReference type="PANTHER" id="PTHR30012:SF0">
    <property type="entry name" value="TYPE II SECRETION SYSTEM PROTEIN F-RELATED"/>
    <property type="match status" value="1"/>
</dbReference>
<feature type="transmembrane region" description="Helical" evidence="8">
    <location>
        <begin position="330"/>
        <end position="354"/>
    </location>
</feature>
<dbReference type="EMBL" id="JMCB01000001">
    <property type="protein sequence ID" value="KFE72148.1"/>
    <property type="molecule type" value="Genomic_DNA"/>
</dbReference>
<evidence type="ECO:0000256" key="6">
    <source>
        <dbReference type="ARBA" id="ARBA00023136"/>
    </source>
</evidence>
<keyword evidence="4 8" id="KW-0812">Transmembrane</keyword>
<feature type="transmembrane region" description="Helical" evidence="8">
    <location>
        <begin position="185"/>
        <end position="211"/>
    </location>
</feature>
<proteinExistence type="inferred from homology"/>
<evidence type="ECO:0000256" key="7">
    <source>
        <dbReference type="SAM" id="MobiDB-lite"/>
    </source>
</evidence>
<evidence type="ECO:0000256" key="2">
    <source>
        <dbReference type="ARBA" id="ARBA00005745"/>
    </source>
</evidence>
<dbReference type="GO" id="GO:0005886">
    <property type="term" value="C:plasma membrane"/>
    <property type="evidence" value="ECO:0007669"/>
    <property type="project" value="UniProtKB-SubCell"/>
</dbReference>
<keyword evidence="3" id="KW-1003">Cell membrane</keyword>
<organism evidence="10 11">
    <name type="scientific">Hyalangium minutum</name>
    <dbReference type="NCBI Taxonomy" id="394096"/>
    <lineage>
        <taxon>Bacteria</taxon>
        <taxon>Pseudomonadati</taxon>
        <taxon>Myxococcota</taxon>
        <taxon>Myxococcia</taxon>
        <taxon>Myxococcales</taxon>
        <taxon>Cystobacterineae</taxon>
        <taxon>Archangiaceae</taxon>
        <taxon>Hyalangium</taxon>
    </lineage>
</organism>
<name>A0A085WWT5_9BACT</name>
<dbReference type="PANTHER" id="PTHR30012">
    <property type="entry name" value="GENERAL SECRETION PATHWAY PROTEIN"/>
    <property type="match status" value="1"/>
</dbReference>
<keyword evidence="6 8" id="KW-0472">Membrane</keyword>
<evidence type="ECO:0000313" key="11">
    <source>
        <dbReference type="Proteomes" id="UP000028725"/>
    </source>
</evidence>
<dbReference type="InterPro" id="IPR003004">
    <property type="entry name" value="GspF/PilC"/>
</dbReference>
<evidence type="ECO:0000256" key="8">
    <source>
        <dbReference type="SAM" id="Phobius"/>
    </source>
</evidence>
<dbReference type="InterPro" id="IPR042094">
    <property type="entry name" value="T2SS_GspF_sf"/>
</dbReference>
<dbReference type="Gene3D" id="1.20.81.30">
    <property type="entry name" value="Type II secretion system (T2SS), domain F"/>
    <property type="match status" value="2"/>
</dbReference>
<evidence type="ECO:0000313" key="10">
    <source>
        <dbReference type="EMBL" id="KFE72148.1"/>
    </source>
</evidence>
<dbReference type="InterPro" id="IPR018076">
    <property type="entry name" value="T2SS_GspF_dom"/>
</dbReference>
<feature type="region of interest" description="Disordered" evidence="7">
    <location>
        <begin position="1"/>
        <end position="21"/>
    </location>
</feature>
<comment type="subcellular location">
    <subcellularLocation>
        <location evidence="1">Cell membrane</location>
        <topology evidence="1">Multi-pass membrane protein</topology>
    </subcellularLocation>
</comment>